<proteinExistence type="predicted"/>
<dbReference type="PANTHER" id="PTHR30146:SF109">
    <property type="entry name" value="HTH-TYPE TRANSCRIPTIONAL REGULATOR GALS"/>
    <property type="match status" value="1"/>
</dbReference>
<protein>
    <submittedName>
        <fullName evidence="5">Transcriptional regulator, LacI family</fullName>
    </submittedName>
</protein>
<evidence type="ECO:0000256" key="3">
    <source>
        <dbReference type="ARBA" id="ARBA00023163"/>
    </source>
</evidence>
<keyword evidence="2" id="KW-0238">DNA-binding</keyword>
<dbReference type="SUPFAM" id="SSF53822">
    <property type="entry name" value="Periplasmic binding protein-like I"/>
    <property type="match status" value="2"/>
</dbReference>
<dbReference type="CDD" id="cd01392">
    <property type="entry name" value="HTH_LacI"/>
    <property type="match status" value="1"/>
</dbReference>
<dbReference type="SMART" id="SM00354">
    <property type="entry name" value="HTH_LACI"/>
    <property type="match status" value="1"/>
</dbReference>
<evidence type="ECO:0000256" key="1">
    <source>
        <dbReference type="ARBA" id="ARBA00023015"/>
    </source>
</evidence>
<gene>
    <name evidence="5" type="ORF">SIRAN1914</name>
</gene>
<dbReference type="Pfam" id="PF00532">
    <property type="entry name" value="Peripla_BP_1"/>
    <property type="match status" value="1"/>
</dbReference>
<keyword evidence="1" id="KW-0805">Transcription regulation</keyword>
<dbReference type="Pfam" id="PF00356">
    <property type="entry name" value="LacI"/>
    <property type="match status" value="1"/>
</dbReference>
<dbReference type="InterPro" id="IPR001761">
    <property type="entry name" value="Peripla_BP/Lac1_sug-bd_dom"/>
</dbReference>
<name>A0A060ZPF3_9ACTN</name>
<organism evidence="5">
    <name type="scientific">Streptomyces iranensis</name>
    <dbReference type="NCBI Taxonomy" id="576784"/>
    <lineage>
        <taxon>Bacteria</taxon>
        <taxon>Bacillati</taxon>
        <taxon>Actinomycetota</taxon>
        <taxon>Actinomycetes</taxon>
        <taxon>Kitasatosporales</taxon>
        <taxon>Streptomycetaceae</taxon>
        <taxon>Streptomyces</taxon>
        <taxon>Streptomyces violaceusniger group</taxon>
    </lineage>
</organism>
<dbReference type="HOGENOM" id="CLU_516698_0_0_11"/>
<accession>A0A060ZPF3</accession>
<evidence type="ECO:0000259" key="4">
    <source>
        <dbReference type="PROSITE" id="PS50932"/>
    </source>
</evidence>
<dbReference type="Gene3D" id="1.10.260.40">
    <property type="entry name" value="lambda repressor-like DNA-binding domains"/>
    <property type="match status" value="1"/>
</dbReference>
<dbReference type="AlphaFoldDB" id="A0A060ZPF3"/>
<dbReference type="PROSITE" id="PS50932">
    <property type="entry name" value="HTH_LACI_2"/>
    <property type="match status" value="1"/>
</dbReference>
<dbReference type="GO" id="GO:0000976">
    <property type="term" value="F:transcription cis-regulatory region binding"/>
    <property type="evidence" value="ECO:0007669"/>
    <property type="project" value="TreeGrafter"/>
</dbReference>
<evidence type="ECO:0000313" key="5">
    <source>
        <dbReference type="EMBL" id="CDR04932.1"/>
    </source>
</evidence>
<dbReference type="InterPro" id="IPR028082">
    <property type="entry name" value="Peripla_BP_I"/>
</dbReference>
<evidence type="ECO:0000256" key="2">
    <source>
        <dbReference type="ARBA" id="ARBA00023125"/>
    </source>
</evidence>
<dbReference type="PANTHER" id="PTHR30146">
    <property type="entry name" value="LACI-RELATED TRANSCRIPTIONAL REPRESSOR"/>
    <property type="match status" value="1"/>
</dbReference>
<dbReference type="Pfam" id="PF13377">
    <property type="entry name" value="Peripla_BP_3"/>
    <property type="match status" value="1"/>
</dbReference>
<dbReference type="SUPFAM" id="SSF47413">
    <property type="entry name" value="lambda repressor-like DNA-binding domains"/>
    <property type="match status" value="1"/>
</dbReference>
<dbReference type="InterPro" id="IPR010982">
    <property type="entry name" value="Lambda_DNA-bd_dom_sf"/>
</dbReference>
<dbReference type="GO" id="GO:0003700">
    <property type="term" value="F:DNA-binding transcription factor activity"/>
    <property type="evidence" value="ECO:0007669"/>
    <property type="project" value="TreeGrafter"/>
</dbReference>
<dbReference type="EMBL" id="LK022848">
    <property type="protein sequence ID" value="CDR04932.1"/>
    <property type="molecule type" value="Genomic_DNA"/>
</dbReference>
<dbReference type="Gene3D" id="3.40.50.2300">
    <property type="match status" value="4"/>
</dbReference>
<feature type="domain" description="HTH lacI-type" evidence="4">
    <location>
        <begin position="2"/>
        <end position="56"/>
    </location>
</feature>
<reference evidence="5" key="1">
    <citation type="submission" date="2014-05" db="EMBL/GenBank/DDBJ databases">
        <authorList>
            <person name="Horn Fabian"/>
        </authorList>
    </citation>
    <scope>NUCLEOTIDE SEQUENCE</scope>
</reference>
<keyword evidence="3" id="KW-0804">Transcription</keyword>
<sequence length="527" mass="56024">MVGIKDVARQAGVSVGTVSNVINRPEMVAEATRDRVQAVIERLGYVRQESARQLRAGRSRIISLLVLDMANPFFVDVASGAERAAREAGLGVMVCNSAQSPEEEADYLGLFAEHRVRGVLVTPADVTGANLEGFRRHDIPFVFVDREVPSADGCSVSVDDIEGGALAGRHLIAQGHRSVVYVSGPMLLPQCQDRRTGLLSAFAEEGLPEEAMVHIEAERLDVASGRDAGARLLGISPRPTAVFCANDLLALGVLQALFAAGVSVPGEVALVGYDDIEFAAAAAVPLTSVQDEADYLGLFAEQRVRGVLMTPADMTGRNLASFRRQPIPFVLVDRVLPSAEGCSVSVDDVTGGELAARHLLGLGHPTLAYVSGPMRLAQCRDRREGALRALRERGFGESALRHVEVDRLDVTCGRDAGARLLGMSPRPTAVFCANDLLALGVLQSLYGAGVSVPGEVALVGYDDIEFAAAAAVPLTSVRQPAFRMGRTAAELLIEETGDEAASHQHRRIVLQPELVVRDSTFASRPGA</sequence>
<dbReference type="InterPro" id="IPR000843">
    <property type="entry name" value="HTH_LacI"/>
</dbReference>
<dbReference type="InterPro" id="IPR046335">
    <property type="entry name" value="LacI/GalR-like_sensor"/>
</dbReference>
<dbReference type="PROSITE" id="PS00356">
    <property type="entry name" value="HTH_LACI_1"/>
    <property type="match status" value="1"/>
</dbReference>